<protein>
    <submittedName>
        <fullName evidence="1">Uncharacterized protein</fullName>
    </submittedName>
</protein>
<gene>
    <name evidence="1" type="ORF">HPB47_014154</name>
</gene>
<evidence type="ECO:0000313" key="1">
    <source>
        <dbReference type="EMBL" id="KAG0444115.1"/>
    </source>
</evidence>
<dbReference type="Proteomes" id="UP000805193">
    <property type="component" value="Unassembled WGS sequence"/>
</dbReference>
<comment type="caution">
    <text evidence="1">The sequence shown here is derived from an EMBL/GenBank/DDBJ whole genome shotgun (WGS) entry which is preliminary data.</text>
</comment>
<dbReference type="EMBL" id="JABSTQ010002455">
    <property type="protein sequence ID" value="KAG0444115.1"/>
    <property type="molecule type" value="Genomic_DNA"/>
</dbReference>
<reference evidence="1 2" key="1">
    <citation type="journal article" date="2020" name="Cell">
        <title>Large-Scale Comparative Analyses of Tick Genomes Elucidate Their Genetic Diversity and Vector Capacities.</title>
        <authorList>
            <consortium name="Tick Genome and Microbiome Consortium (TIGMIC)"/>
            <person name="Jia N."/>
            <person name="Wang J."/>
            <person name="Shi W."/>
            <person name="Du L."/>
            <person name="Sun Y."/>
            <person name="Zhan W."/>
            <person name="Jiang J.F."/>
            <person name="Wang Q."/>
            <person name="Zhang B."/>
            <person name="Ji P."/>
            <person name="Bell-Sakyi L."/>
            <person name="Cui X.M."/>
            <person name="Yuan T.T."/>
            <person name="Jiang B.G."/>
            <person name="Yang W.F."/>
            <person name="Lam T.T."/>
            <person name="Chang Q.C."/>
            <person name="Ding S.J."/>
            <person name="Wang X.J."/>
            <person name="Zhu J.G."/>
            <person name="Ruan X.D."/>
            <person name="Zhao L."/>
            <person name="Wei J.T."/>
            <person name="Ye R.Z."/>
            <person name="Que T.C."/>
            <person name="Du C.H."/>
            <person name="Zhou Y.H."/>
            <person name="Cheng J.X."/>
            <person name="Dai P.F."/>
            <person name="Guo W.B."/>
            <person name="Han X.H."/>
            <person name="Huang E.J."/>
            <person name="Li L.F."/>
            <person name="Wei W."/>
            <person name="Gao Y.C."/>
            <person name="Liu J.Z."/>
            <person name="Shao H.Z."/>
            <person name="Wang X."/>
            <person name="Wang C.C."/>
            <person name="Yang T.C."/>
            <person name="Huo Q.B."/>
            <person name="Li W."/>
            <person name="Chen H.Y."/>
            <person name="Chen S.E."/>
            <person name="Zhou L.G."/>
            <person name="Ni X.B."/>
            <person name="Tian J.H."/>
            <person name="Sheng Y."/>
            <person name="Liu T."/>
            <person name="Pan Y.S."/>
            <person name="Xia L.Y."/>
            <person name="Li J."/>
            <person name="Zhao F."/>
            <person name="Cao W.C."/>
        </authorList>
    </citation>
    <scope>NUCLEOTIDE SEQUENCE [LARGE SCALE GENOMIC DNA]</scope>
    <source>
        <strain evidence="1">Iper-2018</strain>
    </source>
</reference>
<name>A0AC60QWL7_IXOPE</name>
<accession>A0AC60QWL7</accession>
<organism evidence="1 2">
    <name type="scientific">Ixodes persulcatus</name>
    <name type="common">Taiga tick</name>
    <dbReference type="NCBI Taxonomy" id="34615"/>
    <lineage>
        <taxon>Eukaryota</taxon>
        <taxon>Metazoa</taxon>
        <taxon>Ecdysozoa</taxon>
        <taxon>Arthropoda</taxon>
        <taxon>Chelicerata</taxon>
        <taxon>Arachnida</taxon>
        <taxon>Acari</taxon>
        <taxon>Parasitiformes</taxon>
        <taxon>Ixodida</taxon>
        <taxon>Ixodoidea</taxon>
        <taxon>Ixodidae</taxon>
        <taxon>Ixodinae</taxon>
        <taxon>Ixodes</taxon>
    </lineage>
</organism>
<evidence type="ECO:0000313" key="2">
    <source>
        <dbReference type="Proteomes" id="UP000805193"/>
    </source>
</evidence>
<keyword evidence="2" id="KW-1185">Reference proteome</keyword>
<sequence>MAKQEASSSCDEASSPCYDVDEHKLRFLSGYKSQLGNPVVRPASPSLLLLGHYAEIRWKSQTGRDPSRFRRTALVKVGPGNVPWCRVASTVSHVSVPKQHCDGVVIRGSSTCSRSSRSAFQSWTIANLKTRRGPRHAATGFSQSEFHYVPHHELQGLG</sequence>
<proteinExistence type="predicted"/>